<feature type="transmembrane region" description="Helical" evidence="8">
    <location>
        <begin position="58"/>
        <end position="76"/>
    </location>
</feature>
<comment type="subcellular location">
    <subcellularLocation>
        <location evidence="1">Cell membrane</location>
        <topology evidence="1">Multi-pass membrane protein</topology>
    </subcellularLocation>
</comment>
<reference evidence="9 10" key="1">
    <citation type="journal article" date="2015" name="Genome Announc.">
        <title>Expanding the biotechnology potential of lactobacilli through comparative genomics of 213 strains and associated genera.</title>
        <authorList>
            <person name="Sun Z."/>
            <person name="Harris H.M."/>
            <person name="McCann A."/>
            <person name="Guo C."/>
            <person name="Argimon S."/>
            <person name="Zhang W."/>
            <person name="Yang X."/>
            <person name="Jeffery I.B."/>
            <person name="Cooney J.C."/>
            <person name="Kagawa T.F."/>
            <person name="Liu W."/>
            <person name="Song Y."/>
            <person name="Salvetti E."/>
            <person name="Wrobel A."/>
            <person name="Rasinkangas P."/>
            <person name="Parkhill J."/>
            <person name="Rea M.C."/>
            <person name="O'Sullivan O."/>
            <person name="Ritari J."/>
            <person name="Douillard F.P."/>
            <person name="Paul Ross R."/>
            <person name="Yang R."/>
            <person name="Briner A.E."/>
            <person name="Felis G.E."/>
            <person name="de Vos W.M."/>
            <person name="Barrangou R."/>
            <person name="Klaenhammer T.R."/>
            <person name="Caufield P.W."/>
            <person name="Cui Y."/>
            <person name="Zhang H."/>
            <person name="O'Toole P.W."/>
        </authorList>
    </citation>
    <scope>NUCLEOTIDE SEQUENCE [LARGE SCALE GENOMIC DNA]</scope>
    <source>
        <strain evidence="9 10">DSM 19909</strain>
    </source>
</reference>
<feature type="transmembrane region" description="Helical" evidence="8">
    <location>
        <begin position="29"/>
        <end position="46"/>
    </location>
</feature>
<feature type="transmembrane region" description="Helical" evidence="8">
    <location>
        <begin position="263"/>
        <end position="289"/>
    </location>
</feature>
<evidence type="ECO:0000256" key="7">
    <source>
        <dbReference type="ARBA" id="ARBA00049663"/>
    </source>
</evidence>
<feature type="transmembrane region" description="Helical" evidence="8">
    <location>
        <begin position="388"/>
        <end position="412"/>
    </location>
</feature>
<evidence type="ECO:0000256" key="6">
    <source>
        <dbReference type="ARBA" id="ARBA00023136"/>
    </source>
</evidence>
<evidence type="ECO:0000256" key="5">
    <source>
        <dbReference type="ARBA" id="ARBA00022989"/>
    </source>
</evidence>
<evidence type="ECO:0000256" key="2">
    <source>
        <dbReference type="ARBA" id="ARBA00022448"/>
    </source>
</evidence>
<organism evidence="9 10">
    <name type="scientific">Secundilactobacillus odoratitofui DSM 19909 = JCM 15043</name>
    <dbReference type="NCBI Taxonomy" id="1423776"/>
    <lineage>
        <taxon>Bacteria</taxon>
        <taxon>Bacillati</taxon>
        <taxon>Bacillota</taxon>
        <taxon>Bacilli</taxon>
        <taxon>Lactobacillales</taxon>
        <taxon>Lactobacillaceae</taxon>
        <taxon>Secundilactobacillus</taxon>
    </lineage>
</organism>
<dbReference type="GO" id="GO:0005886">
    <property type="term" value="C:plasma membrane"/>
    <property type="evidence" value="ECO:0007669"/>
    <property type="project" value="UniProtKB-SubCell"/>
</dbReference>
<evidence type="ECO:0000256" key="8">
    <source>
        <dbReference type="SAM" id="Phobius"/>
    </source>
</evidence>
<feature type="transmembrane region" description="Helical" evidence="8">
    <location>
        <begin position="228"/>
        <end position="251"/>
    </location>
</feature>
<dbReference type="Pfam" id="PF02447">
    <property type="entry name" value="GntP_permease"/>
    <property type="match status" value="1"/>
</dbReference>
<evidence type="ECO:0000313" key="10">
    <source>
        <dbReference type="Proteomes" id="UP000051160"/>
    </source>
</evidence>
<dbReference type="PANTHER" id="PTHR30354:SF22">
    <property type="entry name" value="HIGH-AFFINITY GLUCONATE TRANSPORTER"/>
    <property type="match status" value="1"/>
</dbReference>
<feature type="transmembrane region" description="Helical" evidence="8">
    <location>
        <begin position="136"/>
        <end position="154"/>
    </location>
</feature>
<protein>
    <submittedName>
        <fullName evidence="9">H+ gluconate symporter related permease</fullName>
    </submittedName>
</protein>
<dbReference type="EMBL" id="AZEE01000027">
    <property type="protein sequence ID" value="KRK98501.1"/>
    <property type="molecule type" value="Genomic_DNA"/>
</dbReference>
<name>A0A0R1LRQ0_9LACO</name>
<keyword evidence="6 8" id="KW-0472">Membrane</keyword>
<keyword evidence="2" id="KW-0813">Transport</keyword>
<feature type="transmembrane region" description="Helical" evidence="8">
    <location>
        <begin position="424"/>
        <end position="449"/>
    </location>
</feature>
<dbReference type="OrthoDB" id="9787129at2"/>
<dbReference type="STRING" id="1423776.FD04_GL000232"/>
<feature type="transmembrane region" description="Helical" evidence="8">
    <location>
        <begin position="174"/>
        <end position="193"/>
    </location>
</feature>
<dbReference type="NCBIfam" id="TIGR00791">
    <property type="entry name" value="gntP"/>
    <property type="match status" value="1"/>
</dbReference>
<comment type="caution">
    <text evidence="9">The sequence shown here is derived from an EMBL/GenBank/DDBJ whole genome shotgun (WGS) entry which is preliminary data.</text>
</comment>
<dbReference type="InterPro" id="IPR003474">
    <property type="entry name" value="Glcn_transporter"/>
</dbReference>
<feature type="transmembrane region" description="Helical" evidence="8">
    <location>
        <begin position="96"/>
        <end position="129"/>
    </location>
</feature>
<evidence type="ECO:0000256" key="1">
    <source>
        <dbReference type="ARBA" id="ARBA00004651"/>
    </source>
</evidence>
<accession>A0A0R1LRQ0</accession>
<proteinExistence type="inferred from homology"/>
<dbReference type="PATRIC" id="fig|1423776.4.peg.231"/>
<feature type="transmembrane region" description="Helical" evidence="8">
    <location>
        <begin position="348"/>
        <end position="376"/>
    </location>
</feature>
<dbReference type="RefSeq" id="WP_056946840.1">
    <property type="nucleotide sequence ID" value="NZ_AZEE01000027.1"/>
</dbReference>
<dbReference type="GO" id="GO:0015128">
    <property type="term" value="F:gluconate transmembrane transporter activity"/>
    <property type="evidence" value="ECO:0007669"/>
    <property type="project" value="InterPro"/>
</dbReference>
<keyword evidence="4 8" id="KW-0812">Transmembrane</keyword>
<keyword evidence="3" id="KW-1003">Cell membrane</keyword>
<evidence type="ECO:0000313" key="9">
    <source>
        <dbReference type="EMBL" id="KRK98501.1"/>
    </source>
</evidence>
<feature type="transmembrane region" description="Helical" evidence="8">
    <location>
        <begin position="310"/>
        <end position="328"/>
    </location>
</feature>
<gene>
    <name evidence="9" type="ORF">FD04_GL000232</name>
</gene>
<evidence type="ECO:0000256" key="3">
    <source>
        <dbReference type="ARBA" id="ARBA00022475"/>
    </source>
</evidence>
<dbReference type="PIRSF" id="PIRSF002746">
    <property type="entry name" value="Gluconate_transporter"/>
    <property type="match status" value="1"/>
</dbReference>
<evidence type="ECO:0000256" key="4">
    <source>
        <dbReference type="ARBA" id="ARBA00022692"/>
    </source>
</evidence>
<dbReference type="Proteomes" id="UP000051160">
    <property type="component" value="Unassembled WGS sequence"/>
</dbReference>
<dbReference type="AlphaFoldDB" id="A0A0R1LRQ0"/>
<comment type="similarity">
    <text evidence="7">Belongs to the GntP permease family.</text>
</comment>
<keyword evidence="10" id="KW-1185">Reference proteome</keyword>
<sequence length="450" mass="47277">MQFVVLLLGIALLLFLIIRVKLNTFISLILTAVLVALGLGMNPYDIADTITKGIGNSMGELAIVFGFGAMIGRLVSEAGGSYRISQTLIGVFGKKRLQLAIVVASFIIGMSMFFEVGLVLLTPIVFSIALEAGVPFLYLGLPMVAALSTTQAFLPPQPAPTAVATALSANIGTVLLYGIIVAIPTVIVAGPVFTKLAQKYAPDAFGYKKELPAFGEIKSFKLEKTPKFGISILTSLFPVIFMGAATIYQLIAGDTGKAARHGVNAYMSMIGSPVVAMLISLLFAVWSMGIHQHRSMKQIGDALTESIKSIAMLLMIISGGSAFKQVLLDGGVGNAIQHLVSGVNLSPLILGWLIAVVLRIALGSAAVASMTAAGLVTPLMIASHADPAMMVLAIGAGSVAASHVNDAGFWMFQEYFDLTVKQTLAIWTVLETVLSVVGLICVLILNAVVH</sequence>
<dbReference type="PANTHER" id="PTHR30354">
    <property type="entry name" value="GNT FAMILY GLUCONATE TRANSPORTER"/>
    <property type="match status" value="1"/>
</dbReference>
<keyword evidence="5 8" id="KW-1133">Transmembrane helix</keyword>